<evidence type="ECO:0000259" key="3">
    <source>
        <dbReference type="PROSITE" id="PS51724"/>
    </source>
</evidence>
<gene>
    <name evidence="4" type="ORF">PLEI_3871</name>
</gene>
<feature type="domain" description="SPOR" evidence="3">
    <location>
        <begin position="246"/>
        <end position="324"/>
    </location>
</feature>
<organism evidence="4 5">
    <name type="scientific">Photobacterium leiognathi lrivu.4.1</name>
    <dbReference type="NCBI Taxonomy" id="1248232"/>
    <lineage>
        <taxon>Bacteria</taxon>
        <taxon>Pseudomonadati</taxon>
        <taxon>Pseudomonadota</taxon>
        <taxon>Gammaproteobacteria</taxon>
        <taxon>Vibrionales</taxon>
        <taxon>Vibrionaceae</taxon>
        <taxon>Photobacterium</taxon>
    </lineage>
</organism>
<dbReference type="eggNOG" id="COG3266">
    <property type="taxonomic scope" value="Bacteria"/>
</dbReference>
<feature type="compositionally biased region" description="Low complexity" evidence="1">
    <location>
        <begin position="222"/>
        <end position="244"/>
    </location>
</feature>
<dbReference type="Gene3D" id="3.30.70.1070">
    <property type="entry name" value="Sporulation related repeat"/>
    <property type="match status" value="1"/>
</dbReference>
<feature type="transmembrane region" description="Helical" evidence="2">
    <location>
        <begin position="12"/>
        <end position="34"/>
    </location>
</feature>
<evidence type="ECO:0000256" key="2">
    <source>
        <dbReference type="SAM" id="Phobius"/>
    </source>
</evidence>
<dbReference type="AlphaFoldDB" id="V5EQZ1"/>
<dbReference type="InterPro" id="IPR036680">
    <property type="entry name" value="SPOR-like_sf"/>
</dbReference>
<keyword evidence="2" id="KW-1133">Transmembrane helix</keyword>
<sequence>MKARQNTEHDVASLILGLNIIMKKIFAISMLATLTGCMSLSDNPAPVEKVNQPVNAQKMKPIDTVAQVEASVVSEPLYLSSDSVAISETQLPVNDSEARAVPTEAATNSTETVEAAQVVHQTSTAAQDPVAAEVADQTHPDQVNNDQERMVEIVGEDHQVSSDRVEQTTEAHSAEVAAAAVATDQATDNTSTHSEPAVEAQQENHTTEHEAPVADEPAIEATQPEQTTVEGGETTATEETPVGEKTTSIQGYSIQLLALRNASEFLPYLKQLPSDQPAWLNDKTINGSSVYTLLYGHYSDYDAAKAALAGMPKKITQTGAFVRNLADIETTQFPKLERIR</sequence>
<proteinExistence type="predicted"/>
<keyword evidence="2" id="KW-0472">Membrane</keyword>
<dbReference type="Pfam" id="PF05036">
    <property type="entry name" value="SPOR"/>
    <property type="match status" value="1"/>
</dbReference>
<name>V5EQZ1_PHOLE</name>
<dbReference type="Proteomes" id="UP000030675">
    <property type="component" value="Unassembled WGS sequence"/>
</dbReference>
<dbReference type="InterPro" id="IPR007730">
    <property type="entry name" value="SPOR-like_dom"/>
</dbReference>
<accession>V5EQZ1</accession>
<keyword evidence="2" id="KW-0812">Transmembrane</keyword>
<reference evidence="5" key="1">
    <citation type="submission" date="2012-12" db="EMBL/GenBank/DDBJ databases">
        <title>Genome Sequence of Photobacterium leiognathi lrivu.4.1.</title>
        <authorList>
            <person name="Urbanczyk H."/>
            <person name="Ogura Y."/>
            <person name="Hayashi T."/>
            <person name="Dunlap P.V."/>
        </authorList>
    </citation>
    <scope>NUCLEOTIDE SEQUENCE [LARGE SCALE GENOMIC DNA]</scope>
    <source>
        <strain evidence="5">lrivu.4.1</strain>
    </source>
</reference>
<evidence type="ECO:0000313" key="5">
    <source>
        <dbReference type="Proteomes" id="UP000030675"/>
    </source>
</evidence>
<dbReference type="EMBL" id="DF196823">
    <property type="protein sequence ID" value="GAD32201.1"/>
    <property type="molecule type" value="Genomic_DNA"/>
</dbReference>
<evidence type="ECO:0000313" key="4">
    <source>
        <dbReference type="EMBL" id="GAD32201.1"/>
    </source>
</evidence>
<protein>
    <submittedName>
        <fullName evidence="4">Sporulation related domain protein</fullName>
    </submittedName>
</protein>
<feature type="region of interest" description="Disordered" evidence="1">
    <location>
        <begin position="182"/>
        <end position="246"/>
    </location>
</feature>
<dbReference type="GO" id="GO:0042834">
    <property type="term" value="F:peptidoglycan binding"/>
    <property type="evidence" value="ECO:0007669"/>
    <property type="project" value="InterPro"/>
</dbReference>
<dbReference type="PROSITE" id="PS51724">
    <property type="entry name" value="SPOR"/>
    <property type="match status" value="1"/>
</dbReference>
<evidence type="ECO:0000256" key="1">
    <source>
        <dbReference type="SAM" id="MobiDB-lite"/>
    </source>
</evidence>
<dbReference type="HOGENOM" id="CLU_871119_0_0_6"/>